<feature type="binding site" evidence="1">
    <location>
        <position position="202"/>
    </location>
    <ligand>
        <name>substrate</name>
    </ligand>
</feature>
<evidence type="ECO:0000313" key="3">
    <source>
        <dbReference type="Proteomes" id="UP000219636"/>
    </source>
</evidence>
<dbReference type="GO" id="GO:0016787">
    <property type="term" value="F:hydrolase activity"/>
    <property type="evidence" value="ECO:0007669"/>
    <property type="project" value="UniProtKB-KW"/>
</dbReference>
<sequence length="288" mass="32790">MEQLAGNLIDYVLEEGFEVIGKVRKADLFVIDHYKIGKQWEKELRNYTNKIAVIDDLANRSHDCDLILDQNVIPNYSTRYNDLIPAHCIQLLGTKYLIMRDEFIEARMHLRQCNNKVNRLLIFMGGTDPTNETMKILKALSYFSDSFGHIDVVVGNGNVSKEEIKQICLKQGYSYHCQINYMAQLMQRADFSIGAGGSTTWERCYVGLPSSSTIVAENQSITTQYAAELGAVVNLGWHENVTTQTYVDLLLRLENNEIDLNQLSRVGLNLTENTSPNPWINEIMELLT</sequence>
<reference evidence="3" key="1">
    <citation type="submission" date="2017-08" db="EMBL/GenBank/DDBJ databases">
        <authorList>
            <person name="Varghese N."/>
            <person name="Submissions S."/>
        </authorList>
    </citation>
    <scope>NUCLEOTIDE SEQUENCE [LARGE SCALE GENOMIC DNA]</scope>
    <source>
        <strain evidence="3">JC22</strain>
    </source>
</reference>
<keyword evidence="2" id="KW-0378">Hydrolase</keyword>
<organism evidence="2 3">
    <name type="scientific">Ureibacillus xyleni</name>
    <dbReference type="NCBI Taxonomy" id="614648"/>
    <lineage>
        <taxon>Bacteria</taxon>
        <taxon>Bacillati</taxon>
        <taxon>Bacillota</taxon>
        <taxon>Bacilli</taxon>
        <taxon>Bacillales</taxon>
        <taxon>Caryophanaceae</taxon>
        <taxon>Ureibacillus</taxon>
    </lineage>
</organism>
<dbReference type="SUPFAM" id="SSF53756">
    <property type="entry name" value="UDP-Glycosyltransferase/glycogen phosphorylase"/>
    <property type="match status" value="1"/>
</dbReference>
<accession>A0A285RB82</accession>
<dbReference type="Gene3D" id="3.40.50.2000">
    <property type="entry name" value="Glycogen Phosphorylase B"/>
    <property type="match status" value="1"/>
</dbReference>
<dbReference type="NCBIfam" id="TIGR03590">
    <property type="entry name" value="PseG"/>
    <property type="match status" value="1"/>
</dbReference>
<protein>
    <submittedName>
        <fullName evidence="2">UDP-2,4-diacetamido-2,4,6-trideoxy-beta-L-altropyranose hydrolase</fullName>
    </submittedName>
</protein>
<name>A0A285RB82_9BACL</name>
<keyword evidence="3" id="KW-1185">Reference proteome</keyword>
<dbReference type="InterPro" id="IPR020023">
    <property type="entry name" value="PseG"/>
</dbReference>
<proteinExistence type="predicted"/>
<gene>
    <name evidence="2" type="ORF">SAMN05880501_101292</name>
</gene>
<evidence type="ECO:0000256" key="1">
    <source>
        <dbReference type="PIRSR" id="PIRSR620023-2"/>
    </source>
</evidence>
<dbReference type="Gene3D" id="3.40.50.11190">
    <property type="match status" value="1"/>
</dbReference>
<dbReference type="Proteomes" id="UP000219636">
    <property type="component" value="Unassembled WGS sequence"/>
</dbReference>
<evidence type="ECO:0000313" key="2">
    <source>
        <dbReference type="EMBL" id="SOB91340.1"/>
    </source>
</evidence>
<dbReference type="EMBL" id="OBMQ01000001">
    <property type="protein sequence ID" value="SOB91340.1"/>
    <property type="molecule type" value="Genomic_DNA"/>
</dbReference>
<feature type="binding site" evidence="1">
    <location>
        <position position="100"/>
    </location>
    <ligand>
        <name>substrate</name>
    </ligand>
</feature>
<dbReference type="AlphaFoldDB" id="A0A285RB82"/>